<dbReference type="PANTHER" id="PTHR43214">
    <property type="entry name" value="TWO-COMPONENT RESPONSE REGULATOR"/>
    <property type="match status" value="1"/>
</dbReference>
<evidence type="ECO:0000313" key="5">
    <source>
        <dbReference type="Proteomes" id="UP000647860"/>
    </source>
</evidence>
<dbReference type="Gene3D" id="1.10.10.10">
    <property type="entry name" value="Winged helix-like DNA-binding domain superfamily/Winged helix DNA-binding domain"/>
    <property type="match status" value="1"/>
</dbReference>
<name>A0ABQ4IKB4_9ACTN</name>
<accession>A0ABQ4IKB4</accession>
<dbReference type="SUPFAM" id="SSF46894">
    <property type="entry name" value="C-terminal effector domain of the bipartite response regulators"/>
    <property type="match status" value="1"/>
</dbReference>
<proteinExistence type="predicted"/>
<feature type="domain" description="HTH luxR-type" evidence="3">
    <location>
        <begin position="462"/>
        <end position="525"/>
    </location>
</feature>
<feature type="region of interest" description="Disordered" evidence="2">
    <location>
        <begin position="1"/>
        <end position="23"/>
    </location>
</feature>
<dbReference type="InterPro" id="IPR000792">
    <property type="entry name" value="Tscrpt_reg_LuxR_C"/>
</dbReference>
<keyword evidence="5" id="KW-1185">Reference proteome</keyword>
<dbReference type="PROSITE" id="PS00622">
    <property type="entry name" value="HTH_LUXR_1"/>
    <property type="match status" value="1"/>
</dbReference>
<protein>
    <recommendedName>
        <fullName evidence="3">HTH luxR-type domain-containing protein</fullName>
    </recommendedName>
</protein>
<keyword evidence="1" id="KW-0238">DNA-binding</keyword>
<dbReference type="Proteomes" id="UP000647860">
    <property type="component" value="Unassembled WGS sequence"/>
</dbReference>
<dbReference type="InterPro" id="IPR039420">
    <property type="entry name" value="WalR-like"/>
</dbReference>
<dbReference type="SMART" id="SM00421">
    <property type="entry name" value="HTH_LUXR"/>
    <property type="match status" value="1"/>
</dbReference>
<evidence type="ECO:0000256" key="2">
    <source>
        <dbReference type="SAM" id="MobiDB-lite"/>
    </source>
</evidence>
<dbReference type="InterPro" id="IPR016032">
    <property type="entry name" value="Sig_transdc_resp-reg_C-effctor"/>
</dbReference>
<dbReference type="PRINTS" id="PR00038">
    <property type="entry name" value="HTHLUXR"/>
</dbReference>
<dbReference type="RefSeq" id="WP_204292692.1">
    <property type="nucleotide sequence ID" value="NZ_BAAAGZ010000004.1"/>
</dbReference>
<dbReference type="EMBL" id="BOPA01000039">
    <property type="protein sequence ID" value="GIJ18361.1"/>
    <property type="molecule type" value="Genomic_DNA"/>
</dbReference>
<dbReference type="Pfam" id="PF00196">
    <property type="entry name" value="GerE"/>
    <property type="match status" value="1"/>
</dbReference>
<sequence>MDIDQHSHGLQERQEQEPQEEADRLLAAADRAGDRVTAARLVAEAFLAVSRTADPAGLPPMVRRLAVLRARAATPPAGLPVQASTPQAGTRSREVAARQREIEFLHHAIAAAVGARTGRRLARRGPATPPGPAHPDEALRLFAAAGLHHDPLYVECAMIATLSAQRPDQIRPLFAQVVEPWLTDDRIDAARRTRLTTMLGMGEAWSGDLLRGRTTLRRAHGYAVAAGRLDLEAEIASWLAKCEALCGDLALARRRLAEARVLAARSGSAWVGSHIAECAAALHLASGDVDAWVGVVGRLVGSAVGANSGLVFEHRCELATYHALRGDAATAQAVVAAIEDPPLDWPGAPALPAWRAWIVDPQNPATMAWLERSLVGLNRPVERLSRARLAWLLGGWHARCGRRADAIRLLELASSEYAATGAAGLLARVAVDLASVAERAIATGAPPGGRSGQIPASATGSSAPVEAALTTTERRVAAAVAEGLSNQEVAARLSVSIKTVEFHLRNAYRKLGVRKRTELVRYLLR</sequence>
<feature type="region of interest" description="Disordered" evidence="2">
    <location>
        <begin position="444"/>
        <end position="465"/>
    </location>
</feature>
<evidence type="ECO:0000259" key="3">
    <source>
        <dbReference type="PROSITE" id="PS50043"/>
    </source>
</evidence>
<reference evidence="4 5" key="1">
    <citation type="submission" date="2021-01" db="EMBL/GenBank/DDBJ databases">
        <title>Whole genome shotgun sequence of Verrucosispora gifhornensis NBRC 16317.</title>
        <authorList>
            <person name="Komaki H."/>
            <person name="Tamura T."/>
        </authorList>
    </citation>
    <scope>NUCLEOTIDE SEQUENCE [LARGE SCALE GENOMIC DNA]</scope>
    <source>
        <strain evidence="4 5">NBRC 16317</strain>
    </source>
</reference>
<dbReference type="InterPro" id="IPR036388">
    <property type="entry name" value="WH-like_DNA-bd_sf"/>
</dbReference>
<evidence type="ECO:0000313" key="4">
    <source>
        <dbReference type="EMBL" id="GIJ18361.1"/>
    </source>
</evidence>
<comment type="caution">
    <text evidence="4">The sequence shown here is derived from an EMBL/GenBank/DDBJ whole genome shotgun (WGS) entry which is preliminary data.</text>
</comment>
<evidence type="ECO:0000256" key="1">
    <source>
        <dbReference type="ARBA" id="ARBA00023125"/>
    </source>
</evidence>
<dbReference type="PROSITE" id="PS50043">
    <property type="entry name" value="HTH_LUXR_2"/>
    <property type="match status" value="1"/>
</dbReference>
<dbReference type="CDD" id="cd06170">
    <property type="entry name" value="LuxR_C_like"/>
    <property type="match status" value="1"/>
</dbReference>
<gene>
    <name evidence="4" type="ORF">Vgi01_50450</name>
</gene>
<organism evidence="4 5">
    <name type="scientific">Micromonospora gifhornensis</name>
    <dbReference type="NCBI Taxonomy" id="84594"/>
    <lineage>
        <taxon>Bacteria</taxon>
        <taxon>Bacillati</taxon>
        <taxon>Actinomycetota</taxon>
        <taxon>Actinomycetes</taxon>
        <taxon>Micromonosporales</taxon>
        <taxon>Micromonosporaceae</taxon>
        <taxon>Micromonospora</taxon>
    </lineage>
</organism>